<dbReference type="InterPro" id="IPR001278">
    <property type="entry name" value="Arg-tRNA-ligase"/>
</dbReference>
<dbReference type="InterPro" id="IPR005148">
    <property type="entry name" value="Arg-tRNA-synth_N"/>
</dbReference>
<evidence type="ECO:0000256" key="2">
    <source>
        <dbReference type="ARBA" id="ARBA00005594"/>
    </source>
</evidence>
<dbReference type="Proteomes" id="UP000189681">
    <property type="component" value="Unassembled WGS sequence"/>
</dbReference>
<dbReference type="EC" id="6.1.1.19" evidence="10"/>
<gene>
    <name evidence="10" type="primary">argS</name>
    <name evidence="14" type="ORF">AYP45_07635</name>
</gene>
<dbReference type="Pfam" id="PF05746">
    <property type="entry name" value="DALR_1"/>
    <property type="match status" value="1"/>
</dbReference>
<sequence length="565" mass="64253">MDYFIKTIISLLKGKIDLPEEEIKTLLEIPPDFKMGDYAFPCYGLAKTLKKSPNVIAGELAKDLHAGKPIEAVRAVGPYINFFVDKTTLSETVLKTISKERDGYGNKDVGKGKTVVVDFSSPNIAKHLAVHHLRSALIGNAICNSYKTLGYTCVGINHLGDWGTQFGQLIVAYKKWGSENAHHTYTVTDLNNLYVKFHQEAEKDPGLEDEARAWFKKLESGDPGAKELWQYFKDISLQEFQKIYDMLGIHFDAFVGESFYNTMVEDTITRIKEKGLSRVSEQALIVDLEPYNMPPCLLRKKDDTTLYATRDIAAAEYRKKTYDFDRMIYVVGSEQKLHFNQFFKVLELMGHNWADRCVHVDFGLMKFKDGKMSTRKGKVVLLEDLLIEAVGRIRKIIEQKNPSLENKEAVASDVGIGAVIFADLCTKRSKDVVFDWDEVLNFEGETGPYVQYTHARLCSILRKYGKPVTAEIRFELLKEDETFILIKNLGQFPSIILKAAEFYEPSLICNYLIDVCGNLNRFYNAHRVLSDDEELTKARIFLVDATRQVIKNGLKILGIHAPEQM</sequence>
<keyword evidence="3 10" id="KW-0963">Cytoplasm</keyword>
<evidence type="ECO:0000256" key="6">
    <source>
        <dbReference type="ARBA" id="ARBA00022840"/>
    </source>
</evidence>
<feature type="domain" description="DALR anticodon binding" evidence="12">
    <location>
        <begin position="450"/>
        <end position="565"/>
    </location>
</feature>
<evidence type="ECO:0000259" key="12">
    <source>
        <dbReference type="SMART" id="SM00836"/>
    </source>
</evidence>
<evidence type="ECO:0000313" key="14">
    <source>
        <dbReference type="EMBL" id="OOP56726.1"/>
    </source>
</evidence>
<evidence type="ECO:0000256" key="11">
    <source>
        <dbReference type="RuleBase" id="RU363038"/>
    </source>
</evidence>
<comment type="catalytic activity">
    <reaction evidence="9 10">
        <text>tRNA(Arg) + L-arginine + ATP = L-arginyl-tRNA(Arg) + AMP + diphosphate</text>
        <dbReference type="Rhea" id="RHEA:20301"/>
        <dbReference type="Rhea" id="RHEA-COMP:9658"/>
        <dbReference type="Rhea" id="RHEA-COMP:9673"/>
        <dbReference type="ChEBI" id="CHEBI:30616"/>
        <dbReference type="ChEBI" id="CHEBI:32682"/>
        <dbReference type="ChEBI" id="CHEBI:33019"/>
        <dbReference type="ChEBI" id="CHEBI:78442"/>
        <dbReference type="ChEBI" id="CHEBI:78513"/>
        <dbReference type="ChEBI" id="CHEBI:456215"/>
        <dbReference type="EC" id="6.1.1.19"/>
    </reaction>
</comment>
<dbReference type="InterPro" id="IPR014729">
    <property type="entry name" value="Rossmann-like_a/b/a_fold"/>
</dbReference>
<dbReference type="InterPro" id="IPR009080">
    <property type="entry name" value="tRNAsynth_Ia_anticodon-bd"/>
</dbReference>
<dbReference type="FunFam" id="3.40.50.620:FF:000116">
    <property type="entry name" value="Arginine--tRNA ligase"/>
    <property type="match status" value="1"/>
</dbReference>
<dbReference type="InterPro" id="IPR008909">
    <property type="entry name" value="DALR_anticod-bd"/>
</dbReference>
<accession>A0A1V4AUG2</accession>
<dbReference type="AlphaFoldDB" id="A0A1V4AUG2"/>
<dbReference type="InterPro" id="IPR036695">
    <property type="entry name" value="Arg-tRNA-synth_N_sf"/>
</dbReference>
<dbReference type="SUPFAM" id="SSF52374">
    <property type="entry name" value="Nucleotidylyl transferase"/>
    <property type="match status" value="1"/>
</dbReference>
<dbReference type="NCBIfam" id="TIGR00456">
    <property type="entry name" value="argS"/>
    <property type="match status" value="1"/>
</dbReference>
<dbReference type="CDD" id="cd00671">
    <property type="entry name" value="ArgRS_core"/>
    <property type="match status" value="1"/>
</dbReference>
<dbReference type="SUPFAM" id="SSF47323">
    <property type="entry name" value="Anticodon-binding domain of a subclass of class I aminoacyl-tRNA synthetases"/>
    <property type="match status" value="1"/>
</dbReference>
<evidence type="ECO:0000259" key="13">
    <source>
        <dbReference type="SMART" id="SM01016"/>
    </source>
</evidence>
<dbReference type="Pfam" id="PF00750">
    <property type="entry name" value="tRNA-synt_1d"/>
    <property type="match status" value="1"/>
</dbReference>
<dbReference type="SUPFAM" id="SSF55190">
    <property type="entry name" value="Arginyl-tRNA synthetase (ArgRS), N-terminal 'additional' domain"/>
    <property type="match status" value="1"/>
</dbReference>
<evidence type="ECO:0000256" key="10">
    <source>
        <dbReference type="HAMAP-Rule" id="MF_00123"/>
    </source>
</evidence>
<evidence type="ECO:0000256" key="5">
    <source>
        <dbReference type="ARBA" id="ARBA00022741"/>
    </source>
</evidence>
<comment type="similarity">
    <text evidence="2 10 11">Belongs to the class-I aminoacyl-tRNA synthetase family.</text>
</comment>
<dbReference type="STRING" id="1004156.AYP45_07635"/>
<dbReference type="Gene3D" id="1.10.730.10">
    <property type="entry name" value="Isoleucyl-tRNA Synthetase, Domain 1"/>
    <property type="match status" value="1"/>
</dbReference>
<dbReference type="SMART" id="SM00836">
    <property type="entry name" value="DALR_1"/>
    <property type="match status" value="1"/>
</dbReference>
<comment type="caution">
    <text evidence="10">Lacks conserved residue(s) required for the propagation of feature annotation.</text>
</comment>
<keyword evidence="4 10" id="KW-0436">Ligase</keyword>
<dbReference type="GO" id="GO:0005524">
    <property type="term" value="F:ATP binding"/>
    <property type="evidence" value="ECO:0007669"/>
    <property type="project" value="UniProtKB-UniRule"/>
</dbReference>
<dbReference type="CDD" id="cd07956">
    <property type="entry name" value="Anticodon_Ia_Arg"/>
    <property type="match status" value="1"/>
</dbReference>
<evidence type="ECO:0000256" key="4">
    <source>
        <dbReference type="ARBA" id="ARBA00022598"/>
    </source>
</evidence>
<comment type="subcellular location">
    <subcellularLocation>
        <location evidence="1 10">Cytoplasm</location>
    </subcellularLocation>
</comment>
<dbReference type="PANTHER" id="PTHR11956">
    <property type="entry name" value="ARGINYL-TRNA SYNTHETASE"/>
    <property type="match status" value="1"/>
</dbReference>
<keyword evidence="5 10" id="KW-0547">Nucleotide-binding</keyword>
<evidence type="ECO:0000256" key="9">
    <source>
        <dbReference type="ARBA" id="ARBA00049339"/>
    </source>
</evidence>
<dbReference type="Gene3D" id="3.40.50.620">
    <property type="entry name" value="HUPs"/>
    <property type="match status" value="1"/>
</dbReference>
<evidence type="ECO:0000256" key="8">
    <source>
        <dbReference type="ARBA" id="ARBA00023146"/>
    </source>
</evidence>
<name>A0A1V4AUG2_9BACT</name>
<feature type="domain" description="Arginyl tRNA synthetase N-terminal" evidence="13">
    <location>
        <begin position="6"/>
        <end position="84"/>
    </location>
</feature>
<keyword evidence="7 10" id="KW-0648">Protein biosynthesis</keyword>
<keyword evidence="8 10" id="KW-0030">Aminoacyl-tRNA synthetase</keyword>
<organism evidence="14 15">
    <name type="scientific">Candidatus Brocadia carolinensis</name>
    <dbReference type="NCBI Taxonomy" id="1004156"/>
    <lineage>
        <taxon>Bacteria</taxon>
        <taxon>Pseudomonadati</taxon>
        <taxon>Planctomycetota</taxon>
        <taxon>Candidatus Brocadiia</taxon>
        <taxon>Candidatus Brocadiales</taxon>
        <taxon>Candidatus Brocadiaceae</taxon>
        <taxon>Candidatus Brocadia</taxon>
    </lineage>
</organism>
<evidence type="ECO:0000256" key="3">
    <source>
        <dbReference type="ARBA" id="ARBA00022490"/>
    </source>
</evidence>
<comment type="subunit">
    <text evidence="10">Monomer.</text>
</comment>
<evidence type="ECO:0000256" key="7">
    <source>
        <dbReference type="ARBA" id="ARBA00022917"/>
    </source>
</evidence>
<dbReference type="InterPro" id="IPR035684">
    <property type="entry name" value="ArgRS_core"/>
</dbReference>
<dbReference type="SMART" id="SM01016">
    <property type="entry name" value="Arg_tRNA_synt_N"/>
    <property type="match status" value="1"/>
</dbReference>
<dbReference type="Gene3D" id="3.30.1360.70">
    <property type="entry name" value="Arginyl tRNA synthetase N-terminal domain"/>
    <property type="match status" value="1"/>
</dbReference>
<dbReference type="FunFam" id="1.10.730.10:FF:000008">
    <property type="entry name" value="Arginine--tRNA ligase"/>
    <property type="match status" value="1"/>
</dbReference>
<dbReference type="GO" id="GO:0005737">
    <property type="term" value="C:cytoplasm"/>
    <property type="evidence" value="ECO:0007669"/>
    <property type="project" value="UniProtKB-SubCell"/>
</dbReference>
<dbReference type="HAMAP" id="MF_00123">
    <property type="entry name" value="Arg_tRNA_synth"/>
    <property type="match status" value="1"/>
</dbReference>
<evidence type="ECO:0000256" key="1">
    <source>
        <dbReference type="ARBA" id="ARBA00004496"/>
    </source>
</evidence>
<evidence type="ECO:0000313" key="15">
    <source>
        <dbReference type="Proteomes" id="UP000189681"/>
    </source>
</evidence>
<dbReference type="GO" id="GO:0004814">
    <property type="term" value="F:arginine-tRNA ligase activity"/>
    <property type="evidence" value="ECO:0007669"/>
    <property type="project" value="UniProtKB-UniRule"/>
</dbReference>
<comment type="caution">
    <text evidence="14">The sequence shown here is derived from an EMBL/GenBank/DDBJ whole genome shotgun (WGS) entry which is preliminary data.</text>
</comment>
<dbReference type="GO" id="GO:0006420">
    <property type="term" value="P:arginyl-tRNA aminoacylation"/>
    <property type="evidence" value="ECO:0007669"/>
    <property type="project" value="UniProtKB-UniRule"/>
</dbReference>
<dbReference type="PRINTS" id="PR01038">
    <property type="entry name" value="TRNASYNTHARG"/>
</dbReference>
<reference evidence="14 15" key="1">
    <citation type="journal article" date="2017" name="Water Res.">
        <title>Discovery and metagenomic analysis of an anammox bacterial enrichment related to Candidatus "Brocadia caroliniensis" in a full-scale glycerol-fed nitritation-denitritation separate centrate treatment process.</title>
        <authorList>
            <person name="Park H."/>
            <person name="Brotto A.C."/>
            <person name="van Loosdrecht M.C."/>
            <person name="Chandran K."/>
        </authorList>
    </citation>
    <scope>NUCLEOTIDE SEQUENCE [LARGE SCALE GENOMIC DNA]</scope>
    <source>
        <strain evidence="14">26THWARD</strain>
    </source>
</reference>
<proteinExistence type="inferred from homology"/>
<dbReference type="Pfam" id="PF03485">
    <property type="entry name" value="Arg_tRNA_synt_N"/>
    <property type="match status" value="1"/>
</dbReference>
<keyword evidence="6 10" id="KW-0067">ATP-binding</keyword>
<dbReference type="EMBL" id="AYTS01000063">
    <property type="protein sequence ID" value="OOP56726.1"/>
    <property type="molecule type" value="Genomic_DNA"/>
</dbReference>
<protein>
    <recommendedName>
        <fullName evidence="10">Arginine--tRNA ligase</fullName>
        <ecNumber evidence="10">6.1.1.19</ecNumber>
    </recommendedName>
    <alternativeName>
        <fullName evidence="10">Arginyl-tRNA synthetase</fullName>
        <shortName evidence="10">ArgRS</shortName>
    </alternativeName>
</protein>
<dbReference type="PANTHER" id="PTHR11956:SF5">
    <property type="entry name" value="ARGININE--TRNA LIGASE, CYTOPLASMIC"/>
    <property type="match status" value="1"/>
</dbReference>